<protein>
    <submittedName>
        <fullName evidence="1">Uncharacterized protein</fullName>
    </submittedName>
</protein>
<accession>C6T6L4</accession>
<evidence type="ECO:0000313" key="1">
    <source>
        <dbReference type="EMBL" id="ACU17446.1"/>
    </source>
</evidence>
<name>C6T6L4_SOYBN</name>
<organism evidence="1">
    <name type="scientific">Glycine max</name>
    <name type="common">Soybean</name>
    <name type="synonym">Glycine hispida</name>
    <dbReference type="NCBI Taxonomy" id="3847"/>
    <lineage>
        <taxon>Eukaryota</taxon>
        <taxon>Viridiplantae</taxon>
        <taxon>Streptophyta</taxon>
        <taxon>Embryophyta</taxon>
        <taxon>Tracheophyta</taxon>
        <taxon>Spermatophyta</taxon>
        <taxon>Magnoliopsida</taxon>
        <taxon>eudicotyledons</taxon>
        <taxon>Gunneridae</taxon>
        <taxon>Pentapetalae</taxon>
        <taxon>rosids</taxon>
        <taxon>fabids</taxon>
        <taxon>Fabales</taxon>
        <taxon>Fabaceae</taxon>
        <taxon>Papilionoideae</taxon>
        <taxon>50 kb inversion clade</taxon>
        <taxon>NPAAA clade</taxon>
        <taxon>indigoferoid/millettioid clade</taxon>
        <taxon>Phaseoleae</taxon>
        <taxon>Glycine</taxon>
        <taxon>Glycine subgen. Soja</taxon>
    </lineage>
</organism>
<reference evidence="1" key="1">
    <citation type="submission" date="2009-08" db="EMBL/GenBank/DDBJ databases">
        <authorList>
            <person name="Cheung F."/>
            <person name="Xiao Y."/>
            <person name="Chan A."/>
            <person name="Moskal W."/>
            <person name="Town C.D."/>
        </authorList>
    </citation>
    <scope>NUCLEOTIDE SEQUENCE</scope>
</reference>
<sequence>MPGDHDLHNCGKSSRGPCNPYSCDLIAGSSCKQHLYSHHRHHHEHHRHHRCDLQKHWLSDTV</sequence>
<dbReference type="AlphaFoldDB" id="C6T6L4"/>
<proteinExistence type="evidence at transcript level"/>
<dbReference type="EMBL" id="BT093080">
    <property type="protein sequence ID" value="ACU17446.1"/>
    <property type="molecule type" value="mRNA"/>
</dbReference>